<dbReference type="SUPFAM" id="SSF56349">
    <property type="entry name" value="DNA breaking-rejoining enzymes"/>
    <property type="match status" value="1"/>
</dbReference>
<gene>
    <name evidence="3" type="ORF">HGP31_25935</name>
</gene>
<dbReference type="GO" id="GO:0015074">
    <property type="term" value="P:DNA integration"/>
    <property type="evidence" value="ECO:0007669"/>
    <property type="project" value="InterPro"/>
</dbReference>
<sequence length="699" mass="78569">MRSVKYQGFSDNEFIGHSKAKVLSEYSVDKIQYFDKATVIKCQEALGHGSVYGIWRTGPELTGRNITPSLEAVNFRYEIQSKMGAYLQTPLFFELLDQSELWLARYALLLRIGPSSLRFVSGCLDITTISKTLRDHIARLIATAIKCKLVAETSPISLFLILTTDDVQKLKNNHRSISAELARMKKFHEMGLLSDIFCDASVETEFNPRGDKVEPQKERVREPWLPLPDWFMSEIGPKVLRLVKTIGPKIIDLGNELVQIAKDSDASLFPTLVQKFTANYFCEFKEREGADVLDYSLYVGPARINGKMTEYLSWGYWPPKDFVQFKAACAALQGAHLWLVMLAVAGRSQEILSIPRKCFVESSEGPLTINGKTYKLSKFFAGENRDWVVPPLIIDVLKQQTELADLCESLADQRGRESSHRDNPPLWIRLDARGKGGRVGDQLIDLNNALMYLCVRLGVTSKPEGVRVHSHRFRKTIARLAALAITESPRVLMQLFGHKDVGMTLSYILTDKTLQAEISQISREMRIMRCRDIVERVHDNLTTERSPFEKYGGYGGGAMPGVLSAVKARESLLLQSDKTWGVNTAYELGSLLSLNGEGYRLIRPGVICTKPLKDFMPCVCGSDCVNRIEDRTLRRDTAKVLEVLMGDGIRARSENNLLLLECIVGQISTEASRFPDIEKTLLDDPDYCALKLALEGGYE</sequence>
<accession>A0AAE7DGI4</accession>
<keyword evidence="1" id="KW-0233">DNA recombination</keyword>
<evidence type="ECO:0000313" key="4">
    <source>
        <dbReference type="Proteomes" id="UP000501367"/>
    </source>
</evidence>
<dbReference type="EMBL" id="CP051487">
    <property type="protein sequence ID" value="QJC81569.1"/>
    <property type="molecule type" value="Genomic_DNA"/>
</dbReference>
<dbReference type="InterPro" id="IPR013762">
    <property type="entry name" value="Integrase-like_cat_sf"/>
</dbReference>
<dbReference type="Proteomes" id="UP000501367">
    <property type="component" value="Chromosome"/>
</dbReference>
<dbReference type="InterPro" id="IPR002104">
    <property type="entry name" value="Integrase_catalytic"/>
</dbReference>
<organism evidence="3 4">
    <name type="scientific">Pseudomonas umsongensis</name>
    <dbReference type="NCBI Taxonomy" id="198618"/>
    <lineage>
        <taxon>Bacteria</taxon>
        <taxon>Pseudomonadati</taxon>
        <taxon>Pseudomonadota</taxon>
        <taxon>Gammaproteobacteria</taxon>
        <taxon>Pseudomonadales</taxon>
        <taxon>Pseudomonadaceae</taxon>
        <taxon>Pseudomonas</taxon>
    </lineage>
</organism>
<evidence type="ECO:0000256" key="1">
    <source>
        <dbReference type="ARBA" id="ARBA00023172"/>
    </source>
</evidence>
<dbReference type="GO" id="GO:0006310">
    <property type="term" value="P:DNA recombination"/>
    <property type="evidence" value="ECO:0007669"/>
    <property type="project" value="UniProtKB-KW"/>
</dbReference>
<dbReference type="KEGG" id="pum:HGP31_25935"/>
<dbReference type="Gene3D" id="1.10.443.10">
    <property type="entry name" value="Intergrase catalytic core"/>
    <property type="match status" value="1"/>
</dbReference>
<name>A0AAE7DGI4_9PSED</name>
<reference evidence="3 4" key="1">
    <citation type="submission" date="2020-04" db="EMBL/GenBank/DDBJ databases">
        <authorList>
            <person name="Yao Y."/>
            <person name="He Z."/>
        </authorList>
    </citation>
    <scope>NUCLEOTIDE SEQUENCE [LARGE SCALE GENOMIC DNA]</scope>
    <source>
        <strain evidence="3 4">CY-1</strain>
    </source>
</reference>
<dbReference type="RefSeq" id="WP_168758926.1">
    <property type="nucleotide sequence ID" value="NZ_CP051487.1"/>
</dbReference>
<dbReference type="GeneID" id="72197068"/>
<dbReference type="PROSITE" id="PS51898">
    <property type="entry name" value="TYR_RECOMBINASE"/>
    <property type="match status" value="1"/>
</dbReference>
<dbReference type="InterPro" id="IPR011010">
    <property type="entry name" value="DNA_brk_join_enz"/>
</dbReference>
<protein>
    <recommendedName>
        <fullName evidence="2">Tyr recombinase domain-containing protein</fullName>
    </recommendedName>
</protein>
<evidence type="ECO:0000313" key="3">
    <source>
        <dbReference type="EMBL" id="QJC81569.1"/>
    </source>
</evidence>
<feature type="domain" description="Tyr recombinase" evidence="2">
    <location>
        <begin position="307"/>
        <end position="520"/>
    </location>
</feature>
<dbReference type="AlphaFoldDB" id="A0AAE7DGI4"/>
<evidence type="ECO:0000259" key="2">
    <source>
        <dbReference type="PROSITE" id="PS51898"/>
    </source>
</evidence>
<dbReference type="GO" id="GO:0003677">
    <property type="term" value="F:DNA binding"/>
    <property type="evidence" value="ECO:0007669"/>
    <property type="project" value="InterPro"/>
</dbReference>
<proteinExistence type="predicted"/>